<organism evidence="2 3">
    <name type="scientific">Aureibacillus halotolerans</name>
    <dbReference type="NCBI Taxonomy" id="1508390"/>
    <lineage>
        <taxon>Bacteria</taxon>
        <taxon>Bacillati</taxon>
        <taxon>Bacillota</taxon>
        <taxon>Bacilli</taxon>
        <taxon>Bacillales</taxon>
        <taxon>Bacillaceae</taxon>
        <taxon>Aureibacillus</taxon>
    </lineage>
</organism>
<feature type="coiled-coil region" evidence="1">
    <location>
        <begin position="29"/>
        <end position="82"/>
    </location>
</feature>
<keyword evidence="3" id="KW-1185">Reference proteome</keyword>
<dbReference type="Proteomes" id="UP000295632">
    <property type="component" value="Unassembled WGS sequence"/>
</dbReference>
<proteinExistence type="predicted"/>
<dbReference type="RefSeq" id="WP_133579269.1">
    <property type="nucleotide sequence ID" value="NZ_SNYJ01000002.1"/>
</dbReference>
<gene>
    <name evidence="2" type="ORF">EV213_102435</name>
</gene>
<name>A0A4R6U7Q9_9BACI</name>
<dbReference type="InterPro" id="IPR021297">
    <property type="entry name" value="YlqD"/>
</dbReference>
<dbReference type="Pfam" id="PF11068">
    <property type="entry name" value="YlqD"/>
    <property type="match status" value="1"/>
</dbReference>
<dbReference type="OrthoDB" id="2375961at2"/>
<dbReference type="EMBL" id="SNYJ01000002">
    <property type="protein sequence ID" value="TDQ42401.1"/>
    <property type="molecule type" value="Genomic_DNA"/>
</dbReference>
<sequence length="123" mass="14605">MRIIQTAVVKKVLTKSEKQSLAQSFKKKYDQALSELEQLKFLLKRAEHQKKAEKILRIRKEIEAKEEQLQQLRFQEEQLTLLPEGTELKVSEVQYEEDLHVGMEWNEKSREIIVENGVVKEIR</sequence>
<dbReference type="AlphaFoldDB" id="A0A4R6U7Q9"/>
<protein>
    <submittedName>
        <fullName evidence="2">YlqD protein</fullName>
    </submittedName>
</protein>
<comment type="caution">
    <text evidence="2">The sequence shown here is derived from an EMBL/GenBank/DDBJ whole genome shotgun (WGS) entry which is preliminary data.</text>
</comment>
<accession>A0A4R6U7Q9</accession>
<reference evidence="2 3" key="1">
    <citation type="submission" date="2019-03" db="EMBL/GenBank/DDBJ databases">
        <title>Genomic Encyclopedia of Type Strains, Phase IV (KMG-IV): sequencing the most valuable type-strain genomes for metagenomic binning, comparative biology and taxonomic classification.</title>
        <authorList>
            <person name="Goeker M."/>
        </authorList>
    </citation>
    <scope>NUCLEOTIDE SEQUENCE [LARGE SCALE GENOMIC DNA]</scope>
    <source>
        <strain evidence="2 3">DSM 28697</strain>
    </source>
</reference>
<keyword evidence="1" id="KW-0175">Coiled coil</keyword>
<dbReference type="Gene3D" id="6.10.140.1110">
    <property type="match status" value="1"/>
</dbReference>
<evidence type="ECO:0000256" key="1">
    <source>
        <dbReference type="SAM" id="Coils"/>
    </source>
</evidence>
<evidence type="ECO:0000313" key="3">
    <source>
        <dbReference type="Proteomes" id="UP000295632"/>
    </source>
</evidence>
<evidence type="ECO:0000313" key="2">
    <source>
        <dbReference type="EMBL" id="TDQ42401.1"/>
    </source>
</evidence>